<protein>
    <submittedName>
        <fullName evidence="1">Uncharacterized protein</fullName>
    </submittedName>
</protein>
<gene>
    <name evidence="1" type="ORF">KIN20_025482</name>
</gene>
<keyword evidence="2" id="KW-1185">Reference proteome</keyword>
<name>A0AAD5MVA4_PARTN</name>
<dbReference type="EMBL" id="JAHQIW010005201">
    <property type="protein sequence ID" value="KAJ1365240.1"/>
    <property type="molecule type" value="Genomic_DNA"/>
</dbReference>
<evidence type="ECO:0000313" key="1">
    <source>
        <dbReference type="EMBL" id="KAJ1365240.1"/>
    </source>
</evidence>
<proteinExistence type="predicted"/>
<sequence>MNLIYTVSMKTNKSRRKINATGYNVAENKSLSIGKVMEYEDVVDMLKKDRRKGQIPSVNSSSDFF</sequence>
<comment type="caution">
    <text evidence="1">The sequence shown here is derived from an EMBL/GenBank/DDBJ whole genome shotgun (WGS) entry which is preliminary data.</text>
</comment>
<organism evidence="1 2">
    <name type="scientific">Parelaphostrongylus tenuis</name>
    <name type="common">Meningeal worm</name>
    <dbReference type="NCBI Taxonomy" id="148309"/>
    <lineage>
        <taxon>Eukaryota</taxon>
        <taxon>Metazoa</taxon>
        <taxon>Ecdysozoa</taxon>
        <taxon>Nematoda</taxon>
        <taxon>Chromadorea</taxon>
        <taxon>Rhabditida</taxon>
        <taxon>Rhabditina</taxon>
        <taxon>Rhabditomorpha</taxon>
        <taxon>Strongyloidea</taxon>
        <taxon>Metastrongylidae</taxon>
        <taxon>Parelaphostrongylus</taxon>
    </lineage>
</organism>
<accession>A0AAD5MVA4</accession>
<dbReference type="Proteomes" id="UP001196413">
    <property type="component" value="Unassembled WGS sequence"/>
</dbReference>
<dbReference type="AlphaFoldDB" id="A0AAD5MVA4"/>
<evidence type="ECO:0000313" key="2">
    <source>
        <dbReference type="Proteomes" id="UP001196413"/>
    </source>
</evidence>
<reference evidence="1" key="1">
    <citation type="submission" date="2021-06" db="EMBL/GenBank/DDBJ databases">
        <title>Parelaphostrongylus tenuis whole genome reference sequence.</title>
        <authorList>
            <person name="Garwood T.J."/>
            <person name="Larsen P.A."/>
            <person name="Fountain-Jones N.M."/>
            <person name="Garbe J.R."/>
            <person name="Macchietto M.G."/>
            <person name="Kania S.A."/>
            <person name="Gerhold R.W."/>
            <person name="Richards J.E."/>
            <person name="Wolf T.M."/>
        </authorList>
    </citation>
    <scope>NUCLEOTIDE SEQUENCE</scope>
    <source>
        <strain evidence="1">MNPRO001-30</strain>
        <tissue evidence="1">Meninges</tissue>
    </source>
</reference>